<sequence length="769" mass="88119">MAKREFVEVLIDDQVLLQSEDNTAGISISYKLEDAEDFTRKKSSEALSITVPATVENDQVGNTLHNPSVEDMTTGQLFRAARKASVVAAGVELLVGKGFQVSSAHNAVPVSYEYDLYGNNGDWIISLREATIYDFLKHISFTFTESAISESWAFDGRNENLPYVFAPVRYRDTMDSMDTEVENDAFTDAYMTPLYLKPSISVYWIIYWAFKSIGYRIQSAFFDTDYFRRLVLPWTWGNFLSAEGNRQDNLKFLAKSTERVQSTLRYDGYLDVKASNDNTDGGFDANGVYQYLPGSAEMKWTYLPAFNYQRIEATFFLQLDWEVYVPVNAEILVRVELFINGVPAPNGHREIIHQNTGNQFDFTKRDFWEDYFTFSVVAGDSISAKVYTKALGLAYCWTKIDVVGFSLSDIRIPIGGNIDFENYNAFKNYKVVDLIAGVVDSFNLLLGADSISKVVLCEPAHPYSLNESLQPTMVGYFNGDWLDWSVKQDLSKNSVVELFRDYEREVNMKFKDDSNDGILKVVQDRNTTILAAAKYVFPDRFKAEKRSIENRFFAPTMHGDVPQWQDITGVRPQLICIIPENISNTSNNESQNTFQPKLAYYKGVSQNVGGWRYKAGGIVNAYTSLPFMFAVNYHPGGEADPVLSYSDEKIGSRIGYGLFRRFFLQRFAIMRNGQYYRTYMKLNNYDVTNWFHREHKVCRGQRWELVEIVNYRPLTQEPVECYLRKWAPVTKVDFDSVYPSLQVNLKDQFDTKYFQLKCLVSDIPGPNGQ</sequence>
<dbReference type="EMBL" id="FRBL01000001">
    <property type="protein sequence ID" value="SHK92837.1"/>
    <property type="molecule type" value="Genomic_DNA"/>
</dbReference>
<dbReference type="Proteomes" id="UP000184420">
    <property type="component" value="Unassembled WGS sequence"/>
</dbReference>
<proteinExistence type="predicted"/>
<protein>
    <submittedName>
        <fullName evidence="1">Uncharacterized protein</fullName>
    </submittedName>
</protein>
<dbReference type="RefSeq" id="WP_073077888.1">
    <property type="nucleotide sequence ID" value="NZ_FRBL01000001.1"/>
</dbReference>
<accession>A0A1M6WGI6</accession>
<reference evidence="1 2" key="1">
    <citation type="submission" date="2016-11" db="EMBL/GenBank/DDBJ databases">
        <authorList>
            <person name="Jaros S."/>
            <person name="Januszkiewicz K."/>
            <person name="Wedrychowicz H."/>
        </authorList>
    </citation>
    <scope>NUCLEOTIDE SEQUENCE [LARGE SCALE GENOMIC DNA]</scope>
    <source>
        <strain evidence="1 2">DSM 27406</strain>
    </source>
</reference>
<gene>
    <name evidence="1" type="ORF">SAMN05444266_101617</name>
</gene>
<evidence type="ECO:0000313" key="1">
    <source>
        <dbReference type="EMBL" id="SHK92837.1"/>
    </source>
</evidence>
<dbReference type="STRING" id="1419482.SAMN05444266_101617"/>
<organism evidence="1 2">
    <name type="scientific">Chitinophaga jiangningensis</name>
    <dbReference type="NCBI Taxonomy" id="1419482"/>
    <lineage>
        <taxon>Bacteria</taxon>
        <taxon>Pseudomonadati</taxon>
        <taxon>Bacteroidota</taxon>
        <taxon>Chitinophagia</taxon>
        <taxon>Chitinophagales</taxon>
        <taxon>Chitinophagaceae</taxon>
        <taxon>Chitinophaga</taxon>
    </lineage>
</organism>
<name>A0A1M6WGI6_9BACT</name>
<dbReference type="OrthoDB" id="1210000at2"/>
<dbReference type="AlphaFoldDB" id="A0A1M6WGI6"/>
<evidence type="ECO:0000313" key="2">
    <source>
        <dbReference type="Proteomes" id="UP000184420"/>
    </source>
</evidence>
<keyword evidence="2" id="KW-1185">Reference proteome</keyword>